<evidence type="ECO:0000256" key="1">
    <source>
        <dbReference type="ARBA" id="ARBA00010697"/>
    </source>
</evidence>
<evidence type="ECO:0000313" key="3">
    <source>
        <dbReference type="Ensembl" id="ENSACIP00000008713.1"/>
    </source>
</evidence>
<dbReference type="PIRSF" id="PIRSF037475">
    <property type="entry name" value="BLOC-2_complex_Hps5"/>
    <property type="match status" value="1"/>
</dbReference>
<proteinExistence type="inferred from homology"/>
<reference evidence="3" key="1">
    <citation type="submission" date="2025-08" db="UniProtKB">
        <authorList>
            <consortium name="Ensembl"/>
        </authorList>
    </citation>
    <scope>IDENTIFICATION</scope>
</reference>
<dbReference type="PANTHER" id="PTHR23287">
    <property type="entry name" value="RUBY-EYE2-LIKE PROTEIN"/>
    <property type="match status" value="1"/>
</dbReference>
<reference evidence="3" key="2">
    <citation type="submission" date="2025-09" db="UniProtKB">
        <authorList>
            <consortium name="Ensembl"/>
        </authorList>
    </citation>
    <scope>IDENTIFICATION</scope>
</reference>
<dbReference type="SMART" id="SM00320">
    <property type="entry name" value="WD40"/>
    <property type="match status" value="2"/>
</dbReference>
<dbReference type="AlphaFoldDB" id="A0A3Q0RFX1"/>
<dbReference type="Gene3D" id="2.130.10.10">
    <property type="entry name" value="YVTN repeat-like/Quinoprotein amine dehydrogenase"/>
    <property type="match status" value="1"/>
</dbReference>
<dbReference type="PANTHER" id="PTHR23287:SF18">
    <property type="entry name" value="BLOC-2 COMPLEX MEMBER HPS5"/>
    <property type="match status" value="1"/>
</dbReference>
<evidence type="ECO:0000259" key="2">
    <source>
        <dbReference type="Pfam" id="PF23756"/>
    </source>
</evidence>
<feature type="domain" description="HPS5-like beta-propeller" evidence="2">
    <location>
        <begin position="15"/>
        <end position="156"/>
    </location>
</feature>
<dbReference type="InterPro" id="IPR001680">
    <property type="entry name" value="WD40_rpt"/>
</dbReference>
<protein>
    <submittedName>
        <fullName evidence="3">HPS5 biogenesis of lysosomal organelles complex 2 subunit 2</fullName>
    </submittedName>
</protein>
<dbReference type="Ensembl" id="ENSACIT00000008973.1">
    <property type="protein sequence ID" value="ENSACIP00000008713.1"/>
    <property type="gene ID" value="ENSACIG00000006722.1"/>
</dbReference>
<dbReference type="GO" id="GO:0048066">
    <property type="term" value="P:developmental pigmentation"/>
    <property type="evidence" value="ECO:0007669"/>
    <property type="project" value="TreeGrafter"/>
</dbReference>
<dbReference type="GO" id="GO:0005737">
    <property type="term" value="C:cytoplasm"/>
    <property type="evidence" value="ECO:0007669"/>
    <property type="project" value="TreeGrafter"/>
</dbReference>
<dbReference type="InterPro" id="IPR036322">
    <property type="entry name" value="WD40_repeat_dom_sf"/>
</dbReference>
<comment type="similarity">
    <text evidence="1">Belongs to the HPS5 family.</text>
</comment>
<dbReference type="GeneTree" id="ENSGT00940000155818"/>
<keyword evidence="4" id="KW-1185">Reference proteome</keyword>
<name>A0A3Q0RFX1_AMPCI</name>
<dbReference type="Proteomes" id="UP000261340">
    <property type="component" value="Unplaced"/>
</dbReference>
<accession>A0A3Q0RFX1</accession>
<dbReference type="InterPro" id="IPR035431">
    <property type="entry name" value="HPS5"/>
</dbReference>
<evidence type="ECO:0000313" key="4">
    <source>
        <dbReference type="Proteomes" id="UP000261340"/>
    </source>
</evidence>
<dbReference type="InterPro" id="IPR015943">
    <property type="entry name" value="WD40/YVTN_repeat-like_dom_sf"/>
</dbReference>
<organism evidence="3 4">
    <name type="scientific">Amphilophus citrinellus</name>
    <name type="common">Midas cichlid</name>
    <name type="synonym">Cichlasoma citrinellum</name>
    <dbReference type="NCBI Taxonomy" id="61819"/>
    <lineage>
        <taxon>Eukaryota</taxon>
        <taxon>Metazoa</taxon>
        <taxon>Chordata</taxon>
        <taxon>Craniata</taxon>
        <taxon>Vertebrata</taxon>
        <taxon>Euteleostomi</taxon>
        <taxon>Actinopterygii</taxon>
        <taxon>Neopterygii</taxon>
        <taxon>Teleostei</taxon>
        <taxon>Neoteleostei</taxon>
        <taxon>Acanthomorphata</taxon>
        <taxon>Ovalentaria</taxon>
        <taxon>Cichlomorphae</taxon>
        <taxon>Cichliformes</taxon>
        <taxon>Cichlidae</taxon>
        <taxon>New World cichlids</taxon>
        <taxon>Cichlasomatinae</taxon>
        <taxon>Heroini</taxon>
        <taxon>Amphilophus</taxon>
    </lineage>
</organism>
<dbReference type="Pfam" id="PF23756">
    <property type="entry name" value="Beta-prop_HPS5"/>
    <property type="match status" value="1"/>
</dbReference>
<sequence length="192" mass="21340">MPLIPVVPENHSHVLAEFDCLDPLLAALRLDSGRLKCTCLAVSRKWLALGTSAGGVHLIQREGWKQRLILTHKEGSITQVACCPHDEDFIAVATSQGLVVVWELQLERRGRPERVSMSWEHRGQTVTALCWDTSVLKVFVGDSGGKVSFLRAGSSKLGKVRCIERLLRRESWLLTAAVCCMFQHAITTGRVR</sequence>
<dbReference type="InterPro" id="IPR056499">
    <property type="entry name" value="Beta-prop_HPS5-like"/>
</dbReference>
<dbReference type="SUPFAM" id="SSF50978">
    <property type="entry name" value="WD40 repeat-like"/>
    <property type="match status" value="1"/>
</dbReference>